<name>V6JNR3_STRRC</name>
<dbReference type="InterPro" id="IPR036424">
    <property type="entry name" value="UPP_synth-like_sf"/>
</dbReference>
<protein>
    <submittedName>
        <fullName evidence="2">Uncharacterized protein</fullName>
    </submittedName>
</protein>
<reference evidence="2 3" key="1">
    <citation type="journal article" date="2014" name="Genome Announc.">
        <title>Draft Genome Sequence of Streptomyces roseochromogenes subsp. oscitans DS 12.976, Producer of the Aminocoumarin Antibiotic Clorobiocin.</title>
        <authorList>
            <person name="Ruckert C."/>
            <person name="Kalinowski J."/>
            <person name="Heide L."/>
            <person name="Apel A.K."/>
        </authorList>
    </citation>
    <scope>NUCLEOTIDE SEQUENCE [LARGE SCALE GENOMIC DNA]</scope>
    <source>
        <strain evidence="2 3">DS 12.976</strain>
    </source>
</reference>
<dbReference type="Proteomes" id="UP000017984">
    <property type="component" value="Chromosome"/>
</dbReference>
<dbReference type="Gene3D" id="3.40.1180.10">
    <property type="entry name" value="Decaprenyl diphosphate synthase-like"/>
    <property type="match status" value="1"/>
</dbReference>
<keyword evidence="1" id="KW-0808">Transferase</keyword>
<evidence type="ECO:0000313" key="3">
    <source>
        <dbReference type="Proteomes" id="UP000017984"/>
    </source>
</evidence>
<accession>V6JNR3</accession>
<dbReference type="HOGENOM" id="CLU_3222811_0_0_11"/>
<gene>
    <name evidence="2" type="ORF">M878_44970</name>
</gene>
<dbReference type="EMBL" id="AWQX01000391">
    <property type="protein sequence ID" value="EST18474.1"/>
    <property type="molecule type" value="Genomic_DNA"/>
</dbReference>
<organism evidence="2 3">
    <name type="scientific">Streptomyces roseochromogenus subsp. oscitans DS 12.976</name>
    <dbReference type="NCBI Taxonomy" id="1352936"/>
    <lineage>
        <taxon>Bacteria</taxon>
        <taxon>Bacillati</taxon>
        <taxon>Actinomycetota</taxon>
        <taxon>Actinomycetes</taxon>
        <taxon>Kitasatosporales</taxon>
        <taxon>Streptomycetaceae</taxon>
        <taxon>Streptomyces</taxon>
    </lineage>
</organism>
<dbReference type="STRING" id="1352936.M878_44970"/>
<dbReference type="AlphaFoldDB" id="V6JNR3"/>
<evidence type="ECO:0000313" key="2">
    <source>
        <dbReference type="EMBL" id="EST18474.1"/>
    </source>
</evidence>
<dbReference type="Pfam" id="PF01255">
    <property type="entry name" value="Prenyltransf"/>
    <property type="match status" value="1"/>
</dbReference>
<dbReference type="SUPFAM" id="SSF64005">
    <property type="entry name" value="Undecaprenyl diphosphate synthase"/>
    <property type="match status" value="1"/>
</dbReference>
<dbReference type="PATRIC" id="fig|1352936.5.peg.9336"/>
<dbReference type="RefSeq" id="WP_023553844.1">
    <property type="nucleotide sequence ID" value="NZ_CM002285.1"/>
</dbReference>
<evidence type="ECO:0000256" key="1">
    <source>
        <dbReference type="ARBA" id="ARBA00022679"/>
    </source>
</evidence>
<dbReference type="GO" id="GO:0016765">
    <property type="term" value="F:transferase activity, transferring alkyl or aryl (other than methyl) groups"/>
    <property type="evidence" value="ECO:0007669"/>
    <property type="project" value="InterPro"/>
</dbReference>
<keyword evidence="3" id="KW-1185">Reference proteome</keyword>
<proteinExistence type="predicted"/>
<sequence length="44" mass="5095">MPEFLTWCERARIPVVSLWALSTDNLRRSPQEVAALLDIIVDRL</sequence>
<dbReference type="InterPro" id="IPR001441">
    <property type="entry name" value="UPP_synth-like"/>
</dbReference>
<comment type="caution">
    <text evidence="2">The sequence shown here is derived from an EMBL/GenBank/DDBJ whole genome shotgun (WGS) entry which is preliminary data.</text>
</comment>